<feature type="domain" description="Conserved oligomeric Golgi complex subunit 5 helical" evidence="6">
    <location>
        <begin position="191"/>
        <end position="395"/>
    </location>
</feature>
<name>A0ABR3YHQ9_9PEZI</name>
<dbReference type="InterPro" id="IPR048485">
    <property type="entry name" value="COG5_helical"/>
</dbReference>
<organism evidence="7 8">
    <name type="scientific">Ceratocystis pirilliformis</name>
    <dbReference type="NCBI Taxonomy" id="259994"/>
    <lineage>
        <taxon>Eukaryota</taxon>
        <taxon>Fungi</taxon>
        <taxon>Dikarya</taxon>
        <taxon>Ascomycota</taxon>
        <taxon>Pezizomycotina</taxon>
        <taxon>Sordariomycetes</taxon>
        <taxon>Hypocreomycetidae</taxon>
        <taxon>Microascales</taxon>
        <taxon>Ceratocystidaceae</taxon>
        <taxon>Ceratocystis</taxon>
    </lineage>
</organism>
<evidence type="ECO:0000259" key="5">
    <source>
        <dbReference type="Pfam" id="PF10392"/>
    </source>
</evidence>
<dbReference type="PANTHER" id="PTHR13228">
    <property type="entry name" value="CONSERVED OLIGOMERIC GOLGI COMPLEX COMPONENT 5"/>
    <property type="match status" value="1"/>
</dbReference>
<dbReference type="EMBL" id="JAWDJO010000295">
    <property type="protein sequence ID" value="KAL1887821.1"/>
    <property type="molecule type" value="Genomic_DNA"/>
</dbReference>
<keyword evidence="4" id="KW-0472">Membrane</keyword>
<evidence type="ECO:0000256" key="2">
    <source>
        <dbReference type="ARBA" id="ARBA00020974"/>
    </source>
</evidence>
<evidence type="ECO:0000256" key="1">
    <source>
        <dbReference type="ARBA" id="ARBA00004395"/>
    </source>
</evidence>
<dbReference type="InterPro" id="IPR019465">
    <property type="entry name" value="Cog5"/>
</dbReference>
<keyword evidence="3" id="KW-0333">Golgi apparatus</keyword>
<evidence type="ECO:0000313" key="7">
    <source>
        <dbReference type="EMBL" id="KAL1887821.1"/>
    </source>
</evidence>
<gene>
    <name evidence="7" type="primary">COG5</name>
    <name evidence="7" type="ORF">Cpir12675_006407</name>
</gene>
<reference evidence="7 8" key="1">
    <citation type="journal article" date="2024" name="IMA Fungus">
        <title>IMA Genome - F19 : A genome assembly and annotation guide to empower mycologists, including annotated draft genome sequences of Ceratocystis pirilliformis, Diaporthe australafricana, Fusarium ophioides, Paecilomyces lecythidis, and Sporothrix stenoceras.</title>
        <authorList>
            <person name="Aylward J."/>
            <person name="Wilson A.M."/>
            <person name="Visagie C.M."/>
            <person name="Spraker J."/>
            <person name="Barnes I."/>
            <person name="Buitendag C."/>
            <person name="Ceriani C."/>
            <person name="Del Mar Angel L."/>
            <person name="du Plessis D."/>
            <person name="Fuchs T."/>
            <person name="Gasser K."/>
            <person name="Kramer D."/>
            <person name="Li W."/>
            <person name="Munsamy K."/>
            <person name="Piso A."/>
            <person name="Price J.L."/>
            <person name="Sonnekus B."/>
            <person name="Thomas C."/>
            <person name="van der Nest A."/>
            <person name="van Dijk A."/>
            <person name="van Heerden A."/>
            <person name="van Vuuren N."/>
            <person name="Yilmaz N."/>
            <person name="Duong T.A."/>
            <person name="van der Merwe N.A."/>
            <person name="Wingfield M.J."/>
            <person name="Wingfield B.D."/>
        </authorList>
    </citation>
    <scope>NUCLEOTIDE SEQUENCE [LARGE SCALE GENOMIC DNA]</scope>
    <source>
        <strain evidence="7 8">CMW 12675</strain>
    </source>
</reference>
<dbReference type="Proteomes" id="UP001583280">
    <property type="component" value="Unassembled WGS sequence"/>
</dbReference>
<proteinExistence type="predicted"/>
<comment type="caution">
    <text evidence="7">The sequence shown here is derived from an EMBL/GenBank/DDBJ whole genome shotgun (WGS) entry which is preliminary data.</text>
</comment>
<comment type="subcellular location">
    <subcellularLocation>
        <location evidence="1">Golgi apparatus membrane</location>
        <topology evidence="1">Peripheral membrane protein</topology>
    </subcellularLocation>
</comment>
<dbReference type="PANTHER" id="PTHR13228:SF3">
    <property type="entry name" value="CONSERVED OLIGOMERIC GOLGI COMPLEX SUBUNIT 5"/>
    <property type="match status" value="1"/>
</dbReference>
<evidence type="ECO:0000313" key="8">
    <source>
        <dbReference type="Proteomes" id="UP001583280"/>
    </source>
</evidence>
<evidence type="ECO:0000256" key="4">
    <source>
        <dbReference type="ARBA" id="ARBA00023136"/>
    </source>
</evidence>
<keyword evidence="8" id="KW-1185">Reference proteome</keyword>
<dbReference type="Pfam" id="PF10392">
    <property type="entry name" value="COG5_N"/>
    <property type="match status" value="1"/>
</dbReference>
<evidence type="ECO:0000256" key="3">
    <source>
        <dbReference type="ARBA" id="ARBA00023034"/>
    </source>
</evidence>
<protein>
    <recommendedName>
        <fullName evidence="2">Conserved oligomeric Golgi complex subunit 5</fullName>
    </recommendedName>
</protein>
<sequence>MNNNDYSYVDYRAFLDPTFQPPAFIRDLVQETSSLDDQPIDFSTPLSRILFDIQEINSNIDSVTTGSAEPLLNHTQGQNNASQSLTDGLDALSDALNRSHLHLEHQVGITYDFANMTRYVARRVTSTHGLLTPLTNFCKLSRQLEIHCLDFLPPGHSEPQNYPSLVRCAEVIISSKSTIDRAFLGVEARGLERLRVVNELQDAVISPISDVVLQQSNRIIREFSVPESETFAQSEASKLRLASSLHALYFMSYFDFIRRIHLFKPILLYQSVHAYIRNAVDSSTEAFVDFLGQLTLPHYGISRIIKHGRNIMALEHVMSTCWPGHHEVLPDVPTASSYLQTFQTYIGCQSLIRLFWHVLTDKLRQKVVDIIDLDSPQAQTLQNRTDLIVNAIREFIVNGSRMPESWVTVTEPQREDQLQMLPEMAHMVTAIVGVLRR</sequence>
<accession>A0ABR3YHQ9</accession>
<feature type="domain" description="Conserved oligomeric Golgi complex subunit 5 N-terminal" evidence="5">
    <location>
        <begin position="13"/>
        <end position="144"/>
    </location>
</feature>
<evidence type="ECO:0000259" key="6">
    <source>
        <dbReference type="Pfam" id="PF20649"/>
    </source>
</evidence>
<dbReference type="InterPro" id="IPR049176">
    <property type="entry name" value="COG5_N"/>
</dbReference>
<dbReference type="Pfam" id="PF20649">
    <property type="entry name" value="COG5_C"/>
    <property type="match status" value="1"/>
</dbReference>